<organism evidence="1 3">
    <name type="scientific">Modestobacter muralis</name>
    <dbReference type="NCBI Taxonomy" id="1608614"/>
    <lineage>
        <taxon>Bacteria</taxon>
        <taxon>Bacillati</taxon>
        <taxon>Actinomycetota</taxon>
        <taxon>Actinomycetes</taxon>
        <taxon>Geodermatophilales</taxon>
        <taxon>Geodermatophilaceae</taxon>
        <taxon>Modestobacter</taxon>
    </lineage>
</organism>
<reference evidence="1 3" key="1">
    <citation type="submission" date="2020-01" db="EMBL/GenBank/DDBJ databases">
        <title>the WGS Modestobacter muralis CPCC 204518.</title>
        <authorList>
            <person name="Jiang Z."/>
        </authorList>
    </citation>
    <scope>NUCLEOTIDE SEQUENCE [LARGE SCALE GENOMIC DNA]</scope>
    <source>
        <strain evidence="1 3">DSM 100205</strain>
    </source>
</reference>
<protein>
    <submittedName>
        <fullName evidence="1">DNA-binding protein</fullName>
    </submittedName>
</protein>
<comment type="caution">
    <text evidence="1">The sequence shown here is derived from an EMBL/GenBank/DDBJ whole genome shotgun (WGS) entry which is preliminary data.</text>
</comment>
<dbReference type="EMBL" id="JAAGWB010000042">
    <property type="protein sequence ID" value="NEN52229.1"/>
    <property type="molecule type" value="Genomic_DNA"/>
</dbReference>
<evidence type="ECO:0000313" key="2">
    <source>
        <dbReference type="EMBL" id="NEN52229.1"/>
    </source>
</evidence>
<dbReference type="AlphaFoldDB" id="A0A6P0EUF1"/>
<dbReference type="Proteomes" id="UP000471152">
    <property type="component" value="Unassembled WGS sequence"/>
</dbReference>
<name>A0A6P0EUF1_9ACTN</name>
<evidence type="ECO:0000313" key="1">
    <source>
        <dbReference type="EMBL" id="NEK95341.1"/>
    </source>
</evidence>
<gene>
    <name evidence="2" type="ORF">G3R41_15035</name>
    <name evidence="1" type="ORF">GCU67_14385</name>
</gene>
<evidence type="ECO:0000313" key="4">
    <source>
        <dbReference type="Proteomes" id="UP000471152"/>
    </source>
</evidence>
<sequence>MSSPDALPRVGAPAARALAGLGITSLDQLAGHSRAQLEATHGIGPKALGLLEEALAERGLRLAD</sequence>
<proteinExistence type="predicted"/>
<dbReference type="SUPFAM" id="SSF47789">
    <property type="entry name" value="C-terminal domain of RNA polymerase alpha subunit"/>
    <property type="match status" value="1"/>
</dbReference>
<accession>A0A6P0EUF1</accession>
<dbReference type="EMBL" id="JAAGWH010000040">
    <property type="protein sequence ID" value="NEK95341.1"/>
    <property type="molecule type" value="Genomic_DNA"/>
</dbReference>
<evidence type="ECO:0000313" key="3">
    <source>
        <dbReference type="Proteomes" id="UP000468828"/>
    </source>
</evidence>
<dbReference type="Gene3D" id="1.10.150.20">
    <property type="entry name" value="5' to 3' exonuclease, C-terminal subdomain"/>
    <property type="match status" value="1"/>
</dbReference>
<reference evidence="2 4" key="2">
    <citation type="submission" date="2020-02" db="EMBL/GenBank/DDBJ databases">
        <title>The WGS of Modestobacter muralis DSM 100205.</title>
        <authorList>
            <person name="Jiang Z."/>
        </authorList>
    </citation>
    <scope>NUCLEOTIDE SEQUENCE [LARGE SCALE GENOMIC DNA]</scope>
    <source>
        <strain evidence="2 4">DSM 100205</strain>
    </source>
</reference>
<keyword evidence="3" id="KW-1185">Reference proteome</keyword>
<keyword evidence="1" id="KW-0238">DNA-binding</keyword>
<dbReference type="Proteomes" id="UP000468828">
    <property type="component" value="Unassembled WGS sequence"/>
</dbReference>
<dbReference type="RefSeq" id="WP_163611905.1">
    <property type="nucleotide sequence ID" value="NZ_JAAGWB010000042.1"/>
</dbReference>
<dbReference type="GO" id="GO:0003677">
    <property type="term" value="F:DNA binding"/>
    <property type="evidence" value="ECO:0007669"/>
    <property type="project" value="UniProtKB-KW"/>
</dbReference>